<proteinExistence type="predicted"/>
<gene>
    <name evidence="1" type="ORF">MILVUS5_LOCUS26301</name>
</gene>
<dbReference type="Proteomes" id="UP001177021">
    <property type="component" value="Unassembled WGS sequence"/>
</dbReference>
<protein>
    <submittedName>
        <fullName evidence="1">Uncharacterized protein</fullName>
    </submittedName>
</protein>
<keyword evidence="2" id="KW-1185">Reference proteome</keyword>
<sequence>MAKKNLKVCLGVSAILFIILAIITITLIFTVFKPKDPNIVVHIAPYNFLSPDIAPNITLPLVITMGNPNYGSFKFNNGFSYIHYHETIVGIVPIGSHLVPPRSQLNVSTNANFMVGKLIENPLFLAELPGMKFTMVSKAELPGKVIILKFIKVKSMVYNSCDISVNMTSNNVESNCQSKLKMFT</sequence>
<evidence type="ECO:0000313" key="2">
    <source>
        <dbReference type="Proteomes" id="UP001177021"/>
    </source>
</evidence>
<evidence type="ECO:0000313" key="1">
    <source>
        <dbReference type="EMBL" id="CAJ2660330.1"/>
    </source>
</evidence>
<organism evidence="1 2">
    <name type="scientific">Trifolium pratense</name>
    <name type="common">Red clover</name>
    <dbReference type="NCBI Taxonomy" id="57577"/>
    <lineage>
        <taxon>Eukaryota</taxon>
        <taxon>Viridiplantae</taxon>
        <taxon>Streptophyta</taxon>
        <taxon>Embryophyta</taxon>
        <taxon>Tracheophyta</taxon>
        <taxon>Spermatophyta</taxon>
        <taxon>Magnoliopsida</taxon>
        <taxon>eudicotyledons</taxon>
        <taxon>Gunneridae</taxon>
        <taxon>Pentapetalae</taxon>
        <taxon>rosids</taxon>
        <taxon>fabids</taxon>
        <taxon>Fabales</taxon>
        <taxon>Fabaceae</taxon>
        <taxon>Papilionoideae</taxon>
        <taxon>50 kb inversion clade</taxon>
        <taxon>NPAAA clade</taxon>
        <taxon>Hologalegina</taxon>
        <taxon>IRL clade</taxon>
        <taxon>Trifolieae</taxon>
        <taxon>Trifolium</taxon>
    </lineage>
</organism>
<comment type="caution">
    <text evidence="1">The sequence shown here is derived from an EMBL/GenBank/DDBJ whole genome shotgun (WGS) entry which is preliminary data.</text>
</comment>
<reference evidence="1" key="1">
    <citation type="submission" date="2023-10" db="EMBL/GenBank/DDBJ databases">
        <authorList>
            <person name="Rodriguez Cubillos JULIANA M."/>
            <person name="De Vega J."/>
        </authorList>
    </citation>
    <scope>NUCLEOTIDE SEQUENCE</scope>
</reference>
<dbReference type="EMBL" id="CASHSV030000311">
    <property type="protein sequence ID" value="CAJ2660330.1"/>
    <property type="molecule type" value="Genomic_DNA"/>
</dbReference>
<name>A0ACB0KT34_TRIPR</name>
<accession>A0ACB0KT34</accession>